<dbReference type="Pfam" id="PF13683">
    <property type="entry name" value="rve_3"/>
    <property type="match status" value="1"/>
</dbReference>
<dbReference type="OrthoDB" id="59993at2"/>
<dbReference type="eggNOG" id="COG2801">
    <property type="taxonomic scope" value="Bacteria"/>
</dbReference>
<dbReference type="RefSeq" id="WP_007917755.1">
    <property type="nucleotide sequence ID" value="NZ_ADVG01000004.1"/>
</dbReference>
<dbReference type="AlphaFoldDB" id="D6U1D3"/>
<dbReference type="PROSITE" id="PS50994">
    <property type="entry name" value="INTEGRASE"/>
    <property type="match status" value="1"/>
</dbReference>
<dbReference type="SUPFAM" id="SSF53098">
    <property type="entry name" value="Ribonuclease H-like"/>
    <property type="match status" value="1"/>
</dbReference>
<dbReference type="InterPro" id="IPR001584">
    <property type="entry name" value="Integrase_cat-core"/>
</dbReference>
<dbReference type="Gene3D" id="3.30.420.10">
    <property type="entry name" value="Ribonuclease H-like superfamily/Ribonuclease H"/>
    <property type="match status" value="1"/>
</dbReference>
<sequence>MEEEWMRDRALLRDLLTRYPLWTQQQYAQVVGRSISWVKKWRKRLREAEAHDVQVLISRSRAHSAPYPSWDPRVEERIVEMRLSPPENLKRVPGPRALLYYLARDAELQALQVPLPRSTRTVWKMLHKHGCILERPKPKKQPLKPREPLEEIQMDFKDVSTVPSSESQEGKRQHIVEVCHFLDVGTSVLLGAHAREDFHAQTAMQAVIGFLRAYGRPPMMTFDRDPRWVGSSSGRDFPSALRRLLLCLGIHPNVCPPHRPDKNAFVERYHRTYAQECLQIQCPGTLQEVREVTETFMQHYNWERPHQGRACRNVPPRVAFPTLPPLPPLPQMVDPDAWLRTLEGQIFVRKVGADGCVNVNLVPYYVGQQVAGQYVALQVVASERTFAVWHGSTLLKMVPIKHLQGQPMPLEDYFALMVQEALAEERRLSASQRHLQQLALW</sequence>
<dbReference type="InterPro" id="IPR036397">
    <property type="entry name" value="RNaseH_sf"/>
</dbReference>
<comment type="caution">
    <text evidence="2">The sequence shown here is derived from an EMBL/GenBank/DDBJ whole genome shotgun (WGS) entry which is preliminary data.</text>
</comment>
<dbReference type="GO" id="GO:0003676">
    <property type="term" value="F:nucleic acid binding"/>
    <property type="evidence" value="ECO:0007669"/>
    <property type="project" value="InterPro"/>
</dbReference>
<protein>
    <submittedName>
        <fullName evidence="2">Integrase catalytic region</fullName>
    </submittedName>
</protein>
<proteinExistence type="predicted"/>
<dbReference type="InterPro" id="IPR012337">
    <property type="entry name" value="RNaseH-like_sf"/>
</dbReference>
<name>D6U1D3_KTERA</name>
<dbReference type="EMBL" id="ADVG01000004">
    <property type="protein sequence ID" value="EFH80784.1"/>
    <property type="molecule type" value="Genomic_DNA"/>
</dbReference>
<dbReference type="Proteomes" id="UP000004508">
    <property type="component" value="Unassembled WGS sequence"/>
</dbReference>
<organism evidence="2 3">
    <name type="scientific">Ktedonobacter racemifer DSM 44963</name>
    <dbReference type="NCBI Taxonomy" id="485913"/>
    <lineage>
        <taxon>Bacteria</taxon>
        <taxon>Bacillati</taxon>
        <taxon>Chloroflexota</taxon>
        <taxon>Ktedonobacteria</taxon>
        <taxon>Ktedonobacterales</taxon>
        <taxon>Ktedonobacteraceae</taxon>
        <taxon>Ktedonobacter</taxon>
    </lineage>
</organism>
<evidence type="ECO:0000259" key="1">
    <source>
        <dbReference type="PROSITE" id="PS50994"/>
    </source>
</evidence>
<gene>
    <name evidence="2" type="ORF">Krac_1406</name>
</gene>
<dbReference type="GO" id="GO:0015074">
    <property type="term" value="P:DNA integration"/>
    <property type="evidence" value="ECO:0007669"/>
    <property type="project" value="InterPro"/>
</dbReference>
<dbReference type="InParanoid" id="D6U1D3"/>
<keyword evidence="3" id="KW-1185">Reference proteome</keyword>
<evidence type="ECO:0000313" key="3">
    <source>
        <dbReference type="Proteomes" id="UP000004508"/>
    </source>
</evidence>
<evidence type="ECO:0000313" key="2">
    <source>
        <dbReference type="EMBL" id="EFH80784.1"/>
    </source>
</evidence>
<feature type="domain" description="Integrase catalytic" evidence="1">
    <location>
        <begin position="141"/>
        <end position="323"/>
    </location>
</feature>
<reference evidence="2 3" key="1">
    <citation type="journal article" date="2011" name="Stand. Genomic Sci.">
        <title>Non-contiguous finished genome sequence and contextual data of the filamentous soil bacterium Ktedonobacter racemifer type strain (SOSP1-21).</title>
        <authorList>
            <person name="Chang Y.J."/>
            <person name="Land M."/>
            <person name="Hauser L."/>
            <person name="Chertkov O."/>
            <person name="Del Rio T.G."/>
            <person name="Nolan M."/>
            <person name="Copeland A."/>
            <person name="Tice H."/>
            <person name="Cheng J.F."/>
            <person name="Lucas S."/>
            <person name="Han C."/>
            <person name="Goodwin L."/>
            <person name="Pitluck S."/>
            <person name="Ivanova N."/>
            <person name="Ovchinikova G."/>
            <person name="Pati A."/>
            <person name="Chen A."/>
            <person name="Palaniappan K."/>
            <person name="Mavromatis K."/>
            <person name="Liolios K."/>
            <person name="Brettin T."/>
            <person name="Fiebig A."/>
            <person name="Rohde M."/>
            <person name="Abt B."/>
            <person name="Goker M."/>
            <person name="Detter J.C."/>
            <person name="Woyke T."/>
            <person name="Bristow J."/>
            <person name="Eisen J.A."/>
            <person name="Markowitz V."/>
            <person name="Hugenholtz P."/>
            <person name="Kyrpides N.C."/>
            <person name="Klenk H.P."/>
            <person name="Lapidus A."/>
        </authorList>
    </citation>
    <scope>NUCLEOTIDE SEQUENCE [LARGE SCALE GENOMIC DNA]</scope>
    <source>
        <strain evidence="3">DSM 44963</strain>
    </source>
</reference>
<accession>D6U1D3</accession>